<evidence type="ECO:0008006" key="5">
    <source>
        <dbReference type="Google" id="ProtNLM"/>
    </source>
</evidence>
<feature type="compositionally biased region" description="Polar residues" evidence="1">
    <location>
        <begin position="356"/>
        <end position="370"/>
    </location>
</feature>
<name>A0ABR2W8Y0_9FUNG</name>
<gene>
    <name evidence="3" type="ORF">K7432_001762</name>
</gene>
<dbReference type="PANTHER" id="PTHR36182:SF1">
    <property type="entry name" value="PROTEIN, PUTATIVE (AFU_ORTHOLOGUE AFUA_6G10930)-RELATED"/>
    <property type="match status" value="1"/>
</dbReference>
<dbReference type="PANTHER" id="PTHR36182">
    <property type="entry name" value="PROTEIN, PUTATIVE (AFU_ORTHOLOGUE AFUA_6G10930)-RELATED"/>
    <property type="match status" value="1"/>
</dbReference>
<feature type="compositionally biased region" description="Basic and acidic residues" evidence="1">
    <location>
        <begin position="377"/>
        <end position="407"/>
    </location>
</feature>
<evidence type="ECO:0000256" key="1">
    <source>
        <dbReference type="SAM" id="MobiDB-lite"/>
    </source>
</evidence>
<feature type="region of interest" description="Disordered" evidence="1">
    <location>
        <begin position="204"/>
        <end position="447"/>
    </location>
</feature>
<protein>
    <recommendedName>
        <fullName evidence="5">Chitin-binding type-4 domain-containing protein</fullName>
    </recommendedName>
</protein>
<dbReference type="Proteomes" id="UP001479436">
    <property type="component" value="Unassembled WGS sequence"/>
</dbReference>
<dbReference type="Gene3D" id="2.70.50.70">
    <property type="match status" value="1"/>
</dbReference>
<keyword evidence="2" id="KW-0732">Signal</keyword>
<sequence>MRFEIFALTVGNLVALSMAHMELVSPAPRRSRFSPTYTQKGDVDYDMSTPLGHRFPFPCRGIAAGPSVATYTAGESVNVTLGGMAVHNGGHCQFALSIDGGKTFVVLKTVMGSCLVDGLSYQVPLPTDMPNGEAVFAWTWINKTGNREYYMNCADVTIKGGKGTSLSGPKLLVVNMENAPTIPEFANGGDDGAELMNKRPIVTSYKSGDSSEATEAGAGVEAETEPEPEIKKEVYKKKASGRKDYNRSKPKAKAVKKPSEKSESDSDNTPENKESVSNSDIKKKPATIKSEKSESDSIPENKEPASSSDVKKKVPTAKSEPDTIPENKLPASSSDVKKKVSTTKPEADIIPENKEPASSSDAKNDASTTKPVLEAIPENKESASSSDIKKDASTTKPELKTIPENKESASSSDVKKNTSTTKSESEVVGGNKVEPSSEAKNIPTTKAEENALKDEKCATQCLEGGKFQLCIYGHLYNMRCATGTQCMFTNGEIHCDY</sequence>
<comment type="caution">
    <text evidence="3">The sequence shown here is derived from an EMBL/GenBank/DDBJ whole genome shotgun (WGS) entry which is preliminary data.</text>
</comment>
<evidence type="ECO:0000256" key="2">
    <source>
        <dbReference type="SAM" id="SignalP"/>
    </source>
</evidence>
<evidence type="ECO:0000313" key="3">
    <source>
        <dbReference type="EMBL" id="KAK9727555.1"/>
    </source>
</evidence>
<feature type="signal peptide" evidence="2">
    <location>
        <begin position="1"/>
        <end position="19"/>
    </location>
</feature>
<accession>A0ABR2W8Y0</accession>
<feature type="chain" id="PRO_5046262970" description="Chitin-binding type-4 domain-containing protein" evidence="2">
    <location>
        <begin position="20"/>
        <end position="497"/>
    </location>
</feature>
<feature type="compositionally biased region" description="Polar residues" evidence="1">
    <location>
        <begin position="408"/>
        <end position="422"/>
    </location>
</feature>
<feature type="compositionally biased region" description="Basic and acidic residues" evidence="1">
    <location>
        <begin position="345"/>
        <end position="355"/>
    </location>
</feature>
<feature type="compositionally biased region" description="Basic and acidic residues" evidence="1">
    <location>
        <begin position="289"/>
        <end position="303"/>
    </location>
</feature>
<dbReference type="EMBL" id="JASJQH010006918">
    <property type="protein sequence ID" value="KAK9727555.1"/>
    <property type="molecule type" value="Genomic_DNA"/>
</dbReference>
<evidence type="ECO:0000313" key="4">
    <source>
        <dbReference type="Proteomes" id="UP001479436"/>
    </source>
</evidence>
<organism evidence="3 4">
    <name type="scientific">Basidiobolus ranarum</name>
    <dbReference type="NCBI Taxonomy" id="34480"/>
    <lineage>
        <taxon>Eukaryota</taxon>
        <taxon>Fungi</taxon>
        <taxon>Fungi incertae sedis</taxon>
        <taxon>Zoopagomycota</taxon>
        <taxon>Entomophthoromycotina</taxon>
        <taxon>Basidiobolomycetes</taxon>
        <taxon>Basidiobolales</taxon>
        <taxon>Basidiobolaceae</taxon>
        <taxon>Basidiobolus</taxon>
    </lineage>
</organism>
<keyword evidence="4" id="KW-1185">Reference proteome</keyword>
<proteinExistence type="predicted"/>
<feature type="compositionally biased region" description="Basic and acidic residues" evidence="1">
    <location>
        <begin position="257"/>
        <end position="274"/>
    </location>
</feature>
<reference evidence="3 4" key="1">
    <citation type="submission" date="2023-04" db="EMBL/GenBank/DDBJ databases">
        <title>Genome of Basidiobolus ranarum AG-B5.</title>
        <authorList>
            <person name="Stajich J.E."/>
            <person name="Carter-House D."/>
            <person name="Gryganskyi A."/>
        </authorList>
    </citation>
    <scope>NUCLEOTIDE SEQUENCE [LARGE SCALE GENOMIC DNA]</scope>
    <source>
        <strain evidence="3 4">AG-B5</strain>
    </source>
</reference>